<dbReference type="InterPro" id="IPR001173">
    <property type="entry name" value="Glyco_trans_2-like"/>
</dbReference>
<protein>
    <submittedName>
        <fullName evidence="2">Glycosyl transferase, family 2</fullName>
    </submittedName>
</protein>
<proteinExistence type="predicted"/>
<name>A0A0G0DE47_9BACT</name>
<dbReference type="GO" id="GO:0016740">
    <property type="term" value="F:transferase activity"/>
    <property type="evidence" value="ECO:0007669"/>
    <property type="project" value="UniProtKB-KW"/>
</dbReference>
<dbReference type="Pfam" id="PF00535">
    <property type="entry name" value="Glycos_transf_2"/>
    <property type="match status" value="1"/>
</dbReference>
<feature type="domain" description="Glycosyltransferase 2-like" evidence="1">
    <location>
        <begin position="4"/>
        <end position="165"/>
    </location>
</feature>
<dbReference type="SUPFAM" id="SSF53448">
    <property type="entry name" value="Nucleotide-diphospho-sugar transferases"/>
    <property type="match status" value="1"/>
</dbReference>
<dbReference type="PANTHER" id="PTHR10859">
    <property type="entry name" value="GLYCOSYL TRANSFERASE"/>
    <property type="match status" value="1"/>
</dbReference>
<keyword evidence="2" id="KW-0808">Transferase</keyword>
<dbReference type="InterPro" id="IPR029044">
    <property type="entry name" value="Nucleotide-diphossugar_trans"/>
</dbReference>
<reference evidence="2 3" key="1">
    <citation type="journal article" date="2015" name="Nature">
        <title>rRNA introns, odd ribosomes, and small enigmatic genomes across a large radiation of phyla.</title>
        <authorList>
            <person name="Brown C.T."/>
            <person name="Hug L.A."/>
            <person name="Thomas B.C."/>
            <person name="Sharon I."/>
            <person name="Castelle C.J."/>
            <person name="Singh A."/>
            <person name="Wilkins M.J."/>
            <person name="Williams K.H."/>
            <person name="Banfield J.F."/>
        </authorList>
    </citation>
    <scope>NUCLEOTIDE SEQUENCE [LARGE SCALE GENOMIC DNA]</scope>
</reference>
<accession>A0A0G0DE47</accession>
<evidence type="ECO:0000259" key="1">
    <source>
        <dbReference type="Pfam" id="PF00535"/>
    </source>
</evidence>
<dbReference type="GO" id="GO:0006487">
    <property type="term" value="P:protein N-linked glycosylation"/>
    <property type="evidence" value="ECO:0007669"/>
    <property type="project" value="TreeGrafter"/>
</dbReference>
<organism evidence="2 3">
    <name type="scientific">candidate division WS6 bacterium GW2011_GWC1_36_11</name>
    <dbReference type="NCBI Taxonomy" id="1619090"/>
    <lineage>
        <taxon>Bacteria</taxon>
        <taxon>Candidatus Dojkabacteria</taxon>
    </lineage>
</organism>
<dbReference type="EMBL" id="LBRE01000010">
    <property type="protein sequence ID" value="KKP92564.1"/>
    <property type="molecule type" value="Genomic_DNA"/>
</dbReference>
<evidence type="ECO:0000313" key="3">
    <source>
        <dbReference type="Proteomes" id="UP000034140"/>
    </source>
</evidence>
<comment type="caution">
    <text evidence="2">The sequence shown here is derived from an EMBL/GenBank/DDBJ whole genome shotgun (WGS) entry which is preliminary data.</text>
</comment>
<dbReference type="Gene3D" id="3.90.550.10">
    <property type="entry name" value="Spore Coat Polysaccharide Biosynthesis Protein SpsA, Chain A"/>
    <property type="match status" value="1"/>
</dbReference>
<dbReference type="AlphaFoldDB" id="A0A0G0DE47"/>
<dbReference type="PANTHER" id="PTHR10859:SF91">
    <property type="entry name" value="DOLICHYL-PHOSPHATE BETA-GLUCOSYLTRANSFERASE"/>
    <property type="match status" value="1"/>
</dbReference>
<sequence>MKISIVIPAYNEENRIGKTLPHVISYLREFSKKNQIQTEIIVVNDGAKDKTLEVLNTFREDIIIVSYYPNMGKGYALKQGITKADGDYIYIADADFSTPIEYIEHFVEKMDKYDCVIGSRALGKEEIRVSLFRKILGNSSNLLIRAVLGLKFKDTQCGFKMFNQKCKTYFLMCENNRWGYDFEFLYLLQKNGLLIKEMPVEWEAAGESHVTPGSYFKTFAELLHVRKAHK</sequence>
<evidence type="ECO:0000313" key="2">
    <source>
        <dbReference type="EMBL" id="KKP92564.1"/>
    </source>
</evidence>
<dbReference type="Proteomes" id="UP000034140">
    <property type="component" value="Unassembled WGS sequence"/>
</dbReference>
<gene>
    <name evidence="2" type="ORF">UR96_C0010G0032</name>
</gene>